<organism evidence="7 8">
    <name type="scientific">Aspergillus fumigatiaffinis</name>
    <dbReference type="NCBI Taxonomy" id="340414"/>
    <lineage>
        <taxon>Eukaryota</taxon>
        <taxon>Fungi</taxon>
        <taxon>Dikarya</taxon>
        <taxon>Ascomycota</taxon>
        <taxon>Pezizomycotina</taxon>
        <taxon>Eurotiomycetes</taxon>
        <taxon>Eurotiomycetidae</taxon>
        <taxon>Eurotiales</taxon>
        <taxon>Aspergillaceae</taxon>
        <taxon>Aspergillus</taxon>
        <taxon>Aspergillus subgen. Fumigati</taxon>
    </lineage>
</organism>
<proteinExistence type="predicted"/>
<protein>
    <recommendedName>
        <fullName evidence="5 6">Tyrosinase copper-binding domain-containing protein</fullName>
    </recommendedName>
</protein>
<feature type="signal peptide" evidence="4">
    <location>
        <begin position="1"/>
        <end position="18"/>
    </location>
</feature>
<evidence type="ECO:0000313" key="7">
    <source>
        <dbReference type="EMBL" id="KAF4232415.1"/>
    </source>
</evidence>
<evidence type="ECO:0000313" key="8">
    <source>
        <dbReference type="Proteomes" id="UP000653565"/>
    </source>
</evidence>
<dbReference type="PANTHER" id="PTHR11474">
    <property type="entry name" value="TYROSINASE FAMILY MEMBER"/>
    <property type="match status" value="1"/>
</dbReference>
<keyword evidence="8" id="KW-1185">Reference proteome</keyword>
<dbReference type="InterPro" id="IPR050316">
    <property type="entry name" value="Tyrosinase/Hemocyanin"/>
</dbReference>
<sequence>MLPVFLFVLGVVASPALPCTLLNARVRREWGSLTRLERRAYIDALFCLRSLPSVLPNEEYPGVQDRFDDFVATHINYTSHIHNNGLFLPWHRHYLHLFETVLRTECAYNGSIPYWNWSLHPNLTVSPLFDNSPASFSGDGTYNPDERTLCDEQVGCIGRGTGGGCVTAGPFTFPAWKANMGPLNLHDLDELYRPLDPSAFRYNPRCLMRSFNDRPLHRFAGPDAVQRMLAAQTIQEFLAVLDPSTAGRLGAHAAVHVALGPTMGDVFSSVQDPAFFLHHAMVDRLWGMWQDASPGPERRYALNGTAWMFDPPWAPNVTVDTVVEFGILDGPRKVADLMDPLGWEYCYIYS</sequence>
<feature type="domain" description="Tyrosinase copper-binding" evidence="5">
    <location>
        <begin position="82"/>
        <end position="99"/>
    </location>
</feature>
<evidence type="ECO:0000256" key="4">
    <source>
        <dbReference type="SAM" id="SignalP"/>
    </source>
</evidence>
<feature type="domain" description="Tyrosinase copper-binding" evidence="6">
    <location>
        <begin position="272"/>
        <end position="283"/>
    </location>
</feature>
<dbReference type="PROSITE" id="PS00497">
    <property type="entry name" value="TYROSINASE_1"/>
    <property type="match status" value="1"/>
</dbReference>
<dbReference type="Gene3D" id="1.10.1280.10">
    <property type="entry name" value="Di-copper center containing domain from catechol oxidase"/>
    <property type="match status" value="1"/>
</dbReference>
<keyword evidence="4" id="KW-0732">Signal</keyword>
<comment type="caution">
    <text evidence="7">The sequence shown here is derived from an EMBL/GenBank/DDBJ whole genome shotgun (WGS) entry which is preliminary data.</text>
</comment>
<evidence type="ECO:0000259" key="6">
    <source>
        <dbReference type="PROSITE" id="PS00498"/>
    </source>
</evidence>
<dbReference type="SUPFAM" id="SSF48056">
    <property type="entry name" value="Di-copper centre-containing domain"/>
    <property type="match status" value="1"/>
</dbReference>
<gene>
    <name evidence="7" type="ORF">CNMCM6805_009945</name>
</gene>
<dbReference type="Proteomes" id="UP000653565">
    <property type="component" value="Unassembled WGS sequence"/>
</dbReference>
<dbReference type="PANTHER" id="PTHR11474:SF125">
    <property type="entry name" value="N-ACETYL-6-HYDROXYTRYPTOPHAN OXIDASE IVOB-RELATED"/>
    <property type="match status" value="1"/>
</dbReference>
<dbReference type="InterPro" id="IPR008922">
    <property type="entry name" value="Di-copper_centre_dom_sf"/>
</dbReference>
<dbReference type="PROSITE" id="PS00498">
    <property type="entry name" value="TYROSINASE_2"/>
    <property type="match status" value="1"/>
</dbReference>
<evidence type="ECO:0000256" key="2">
    <source>
        <dbReference type="ARBA" id="ARBA00023002"/>
    </source>
</evidence>
<evidence type="ECO:0000256" key="1">
    <source>
        <dbReference type="ARBA" id="ARBA00022723"/>
    </source>
</evidence>
<dbReference type="AlphaFoldDB" id="A0A8H4H0Q4"/>
<dbReference type="GO" id="GO:0046872">
    <property type="term" value="F:metal ion binding"/>
    <property type="evidence" value="ECO:0007669"/>
    <property type="project" value="UniProtKB-KW"/>
</dbReference>
<dbReference type="EMBL" id="JAAAPX010000090">
    <property type="protein sequence ID" value="KAF4232415.1"/>
    <property type="molecule type" value="Genomic_DNA"/>
</dbReference>
<feature type="chain" id="PRO_5044155121" description="Tyrosinase copper-binding domain-containing protein" evidence="4">
    <location>
        <begin position="19"/>
        <end position="350"/>
    </location>
</feature>
<reference evidence="7" key="1">
    <citation type="journal article" date="2020" name="bioRxiv">
        <title>Genomic and phenotypic heterogeneity of clinical isolates of the human pathogens Aspergillus fumigatus, Aspergillus lentulus and Aspergillus fumigatiaffinis.</title>
        <authorList>
            <person name="dos Santos R.A.C."/>
            <person name="Steenwyk J.L."/>
            <person name="Rivero-Menendez O."/>
            <person name="Mead M.E."/>
            <person name="Silva L.P."/>
            <person name="Bastos R.W."/>
            <person name="Alastruey-Izquierdo A."/>
            <person name="Goldman G.H."/>
            <person name="Rokas A."/>
        </authorList>
    </citation>
    <scope>NUCLEOTIDE SEQUENCE</scope>
    <source>
        <strain evidence="7">CNM-CM6805</strain>
    </source>
</reference>
<keyword evidence="2" id="KW-0560">Oxidoreductase</keyword>
<dbReference type="GO" id="GO:0016491">
    <property type="term" value="F:oxidoreductase activity"/>
    <property type="evidence" value="ECO:0007669"/>
    <property type="project" value="UniProtKB-KW"/>
</dbReference>
<dbReference type="Pfam" id="PF00264">
    <property type="entry name" value="Tyrosinase"/>
    <property type="match status" value="1"/>
</dbReference>
<name>A0A8H4H0Q4_9EURO</name>
<dbReference type="PRINTS" id="PR00092">
    <property type="entry name" value="TYROSINASE"/>
</dbReference>
<reference evidence="7" key="2">
    <citation type="submission" date="2020-04" db="EMBL/GenBank/DDBJ databases">
        <authorList>
            <person name="Santos R.A.C."/>
            <person name="Steenwyk J.L."/>
            <person name="Rivero-Menendez O."/>
            <person name="Mead M.E."/>
            <person name="Silva L.P."/>
            <person name="Bastos R.W."/>
            <person name="Alastruey-Izquierdo A."/>
            <person name="Goldman G.H."/>
            <person name="Rokas A."/>
        </authorList>
    </citation>
    <scope>NUCLEOTIDE SEQUENCE</scope>
    <source>
        <strain evidence="7">CNM-CM6805</strain>
    </source>
</reference>
<evidence type="ECO:0000256" key="3">
    <source>
        <dbReference type="ARBA" id="ARBA00023008"/>
    </source>
</evidence>
<keyword evidence="3" id="KW-0186">Copper</keyword>
<dbReference type="InterPro" id="IPR002227">
    <property type="entry name" value="Tyrosinase_Cu-bd"/>
</dbReference>
<evidence type="ECO:0000259" key="5">
    <source>
        <dbReference type="PROSITE" id="PS00497"/>
    </source>
</evidence>
<keyword evidence="1" id="KW-0479">Metal-binding</keyword>
<accession>A0A8H4H0Q4</accession>
<dbReference type="OrthoDB" id="6132182at2759"/>